<keyword evidence="2" id="KW-1185">Reference proteome</keyword>
<proteinExistence type="predicted"/>
<sequence>MAKTPTFPTLFDDVLQFSVTDLKKWSYLKSNQYKSGVITWSRNSQKTGSISIAVNSRADSPYLELDYTHNGQPINYRVQLVTVPSNIGKGWIWYFLCPHTGKRCRKLYSVGAKFLHREAFTGCMYESQTYSQKNRVLFRMYEKAFGSDGLYEQLSRKHFRRTYAGKPTKRFVKLIQQIRESKSMI</sequence>
<comment type="caution">
    <text evidence="1">The sequence shown here is derived from an EMBL/GenBank/DDBJ whole genome shotgun (WGS) entry which is preliminary data.</text>
</comment>
<accession>A0ABW5CX04</accession>
<evidence type="ECO:0000313" key="1">
    <source>
        <dbReference type="EMBL" id="MFD2246364.1"/>
    </source>
</evidence>
<evidence type="ECO:0000313" key="2">
    <source>
        <dbReference type="Proteomes" id="UP001597374"/>
    </source>
</evidence>
<name>A0ABW5CX04_9BACT</name>
<dbReference type="Proteomes" id="UP001597374">
    <property type="component" value="Unassembled WGS sequence"/>
</dbReference>
<protein>
    <submittedName>
        <fullName evidence="1">Uncharacterized protein</fullName>
    </submittedName>
</protein>
<dbReference type="EMBL" id="JBHUIM010000001">
    <property type="protein sequence ID" value="MFD2246364.1"/>
    <property type="molecule type" value="Genomic_DNA"/>
</dbReference>
<gene>
    <name evidence="1" type="ORF">ACFSKP_08865</name>
</gene>
<dbReference type="RefSeq" id="WP_250428075.1">
    <property type="nucleotide sequence ID" value="NZ_JALPRR010000001.1"/>
</dbReference>
<organism evidence="1 2">
    <name type="scientific">Pontibacter ruber</name>
    <dbReference type="NCBI Taxonomy" id="1343895"/>
    <lineage>
        <taxon>Bacteria</taxon>
        <taxon>Pseudomonadati</taxon>
        <taxon>Bacteroidota</taxon>
        <taxon>Cytophagia</taxon>
        <taxon>Cytophagales</taxon>
        <taxon>Hymenobacteraceae</taxon>
        <taxon>Pontibacter</taxon>
    </lineage>
</organism>
<reference evidence="2" key="1">
    <citation type="journal article" date="2019" name="Int. J. Syst. Evol. Microbiol.">
        <title>The Global Catalogue of Microorganisms (GCM) 10K type strain sequencing project: providing services to taxonomists for standard genome sequencing and annotation.</title>
        <authorList>
            <consortium name="The Broad Institute Genomics Platform"/>
            <consortium name="The Broad Institute Genome Sequencing Center for Infectious Disease"/>
            <person name="Wu L."/>
            <person name="Ma J."/>
        </authorList>
    </citation>
    <scope>NUCLEOTIDE SEQUENCE [LARGE SCALE GENOMIC DNA]</scope>
    <source>
        <strain evidence="2">CGMCC 4.1782</strain>
    </source>
</reference>